<dbReference type="Proteomes" id="UP000050349">
    <property type="component" value="Unassembled WGS sequence"/>
</dbReference>
<organism evidence="2 3">
    <name type="scientific">Pseudomonas fluorescens</name>
    <dbReference type="NCBI Taxonomy" id="294"/>
    <lineage>
        <taxon>Bacteria</taxon>
        <taxon>Pseudomonadati</taxon>
        <taxon>Pseudomonadota</taxon>
        <taxon>Gammaproteobacteria</taxon>
        <taxon>Pseudomonadales</taxon>
        <taxon>Pseudomonadaceae</taxon>
        <taxon>Pseudomonas</taxon>
    </lineage>
</organism>
<evidence type="ECO:0000256" key="1">
    <source>
        <dbReference type="SAM" id="MobiDB-lite"/>
    </source>
</evidence>
<dbReference type="PATRIC" id="fig|294.162.peg.671"/>
<name>A0A0P8X640_PSEFL</name>
<accession>A0A0P8X640</accession>
<sequence length="143" mass="16699">MICNGIAVCVRCDFESGRSDCRTYSAFAFGSPKRMAVLFKISTHQNVVDDSRNACVGRCSFKGFFLQEFTCRYLLASQMPRASPSGESLRRPFVLWVMRRRMWLLKRWDQRRAAPRLEQARQGWERVPAHRPKRKRAITPALR</sequence>
<protein>
    <submittedName>
        <fullName evidence="2">Uncharacterized protein</fullName>
    </submittedName>
</protein>
<reference evidence="2 3" key="1">
    <citation type="submission" date="2015-09" db="EMBL/GenBank/DDBJ databases">
        <authorList>
            <person name="Jackson K.R."/>
            <person name="Lunt B.L."/>
            <person name="Fisher J.N.B."/>
            <person name="Gardner A.V."/>
            <person name="Bailey M.E."/>
            <person name="Deus L.M."/>
            <person name="Earl A.S."/>
            <person name="Gibby P.D."/>
            <person name="Hartmann K.A."/>
            <person name="Liu J.E."/>
            <person name="Manci A.M."/>
            <person name="Nielsen D.A."/>
            <person name="Solomon M.B."/>
            <person name="Breakwell D.P."/>
            <person name="Burnett S.H."/>
            <person name="Grose J.H."/>
        </authorList>
    </citation>
    <scope>NUCLEOTIDE SEQUENCE [LARGE SCALE GENOMIC DNA]</scope>
    <source>
        <strain evidence="2 3">S613</strain>
    </source>
</reference>
<gene>
    <name evidence="2" type="ORF">AN403_5605</name>
</gene>
<feature type="region of interest" description="Disordered" evidence="1">
    <location>
        <begin position="124"/>
        <end position="143"/>
    </location>
</feature>
<dbReference type="AlphaFoldDB" id="A0A0P8X640"/>
<dbReference type="EMBL" id="LJXB01000052">
    <property type="protein sequence ID" value="KPU61576.1"/>
    <property type="molecule type" value="Genomic_DNA"/>
</dbReference>
<evidence type="ECO:0000313" key="3">
    <source>
        <dbReference type="Proteomes" id="UP000050349"/>
    </source>
</evidence>
<proteinExistence type="predicted"/>
<comment type="caution">
    <text evidence="2">The sequence shown here is derived from an EMBL/GenBank/DDBJ whole genome shotgun (WGS) entry which is preliminary data.</text>
</comment>
<evidence type="ECO:0000313" key="2">
    <source>
        <dbReference type="EMBL" id="KPU61576.1"/>
    </source>
</evidence>